<comment type="similarity">
    <text evidence="1">Belongs to the GSP E family.</text>
</comment>
<reference evidence="3" key="1">
    <citation type="submission" date="2022-08" db="EMBL/GenBank/DDBJ databases">
        <title>Novel Bdellovibrio Species Isolated from Svalbard: Designation Bdellovibrio svalbardensis.</title>
        <authorList>
            <person name="Mitchell R.J."/>
            <person name="Choi S.Y."/>
        </authorList>
    </citation>
    <scope>NUCLEOTIDE SEQUENCE</scope>
    <source>
        <strain evidence="3">PAP01</strain>
    </source>
</reference>
<dbReference type="InterPro" id="IPR050921">
    <property type="entry name" value="T4SS_GSP_E_ATPase"/>
</dbReference>
<organism evidence="3 4">
    <name type="scientific">Bdellovibrio svalbardensis</name>
    <dbReference type="NCBI Taxonomy" id="2972972"/>
    <lineage>
        <taxon>Bacteria</taxon>
        <taxon>Pseudomonadati</taxon>
        <taxon>Bdellovibrionota</taxon>
        <taxon>Bdellovibrionia</taxon>
        <taxon>Bdellovibrionales</taxon>
        <taxon>Pseudobdellovibrionaceae</taxon>
        <taxon>Bdellovibrio</taxon>
    </lineage>
</organism>
<comment type="caution">
    <text evidence="3">The sequence shown here is derived from an EMBL/GenBank/DDBJ whole genome shotgun (WGS) entry which is preliminary data.</text>
</comment>
<protein>
    <submittedName>
        <fullName evidence="3">CpaF family protein</fullName>
    </submittedName>
</protein>
<dbReference type="Pfam" id="PF00437">
    <property type="entry name" value="T2SSE"/>
    <property type="match status" value="1"/>
</dbReference>
<dbReference type="InterPro" id="IPR001482">
    <property type="entry name" value="T2SS/T4SS_dom"/>
</dbReference>
<dbReference type="EMBL" id="JANRMI010000005">
    <property type="protein sequence ID" value="MDG0817989.1"/>
    <property type="molecule type" value="Genomic_DNA"/>
</dbReference>
<dbReference type="RefSeq" id="WP_277579465.1">
    <property type="nucleotide sequence ID" value="NZ_JANRMI010000005.1"/>
</dbReference>
<dbReference type="CDD" id="cd01130">
    <property type="entry name" value="VirB11-like_ATPase"/>
    <property type="match status" value="1"/>
</dbReference>
<evidence type="ECO:0000313" key="4">
    <source>
        <dbReference type="Proteomes" id="UP001152321"/>
    </source>
</evidence>
<evidence type="ECO:0000256" key="1">
    <source>
        <dbReference type="ARBA" id="ARBA00006611"/>
    </source>
</evidence>
<evidence type="ECO:0000259" key="2">
    <source>
        <dbReference type="Pfam" id="PF00437"/>
    </source>
</evidence>
<dbReference type="Gene3D" id="3.40.50.300">
    <property type="entry name" value="P-loop containing nucleotide triphosphate hydrolases"/>
    <property type="match status" value="1"/>
</dbReference>
<dbReference type="Proteomes" id="UP001152321">
    <property type="component" value="Unassembled WGS sequence"/>
</dbReference>
<dbReference type="PANTHER" id="PTHR30486">
    <property type="entry name" value="TWITCHING MOTILITY PROTEIN PILT"/>
    <property type="match status" value="1"/>
</dbReference>
<dbReference type="InterPro" id="IPR027417">
    <property type="entry name" value="P-loop_NTPase"/>
</dbReference>
<proteinExistence type="inferred from homology"/>
<keyword evidence="4" id="KW-1185">Reference proteome</keyword>
<name>A0ABT6DN00_9BACT</name>
<accession>A0ABT6DN00</accession>
<dbReference type="Gene3D" id="3.30.450.370">
    <property type="match status" value="1"/>
</dbReference>
<gene>
    <name evidence="3" type="ORF">NWE73_16520</name>
</gene>
<evidence type="ECO:0000313" key="3">
    <source>
        <dbReference type="EMBL" id="MDG0817989.1"/>
    </source>
</evidence>
<dbReference type="PANTHER" id="PTHR30486:SF6">
    <property type="entry name" value="TYPE IV PILUS RETRACTATION ATPASE PILT"/>
    <property type="match status" value="1"/>
</dbReference>
<sequence length="349" mass="39068">MKLDYGPLTSLLSDSTISEIMVNSPEQIFVEHKGVLVETGVRFIDERALWDFVFAVLHVDGKDKSQASSFDGTLPDGSRYNIVVPPMTPKFPCITIRKFQSKRFTLQDLVQNKSLNDKAAHFLSQAVKAKMNILVSGGTGSGKTSFLQALTFEIPSEERIVTIEDVAELKIQQKNWVQLLSVQQGTHPVSTRECVVSSLRMRPDRILVGECRQQETFDMLQAMNTGHEGSMTTLHANSPQECLTRLENLLYMSKFELPLKALRAQIANSVNFIVQVKRLTSGQRVVTEIMEISGMEGDVITRAPVFSLDNKGELVPVGYVPRSIKTFQARGFTFPESFFDPTKAFRRAS</sequence>
<feature type="domain" description="Bacterial type II secretion system protein E" evidence="2">
    <location>
        <begin position="4"/>
        <end position="275"/>
    </location>
</feature>
<dbReference type="SUPFAM" id="SSF52540">
    <property type="entry name" value="P-loop containing nucleoside triphosphate hydrolases"/>
    <property type="match status" value="1"/>
</dbReference>